<evidence type="ECO:0000313" key="2">
    <source>
        <dbReference type="Proteomes" id="UP001227543"/>
    </source>
</evidence>
<protein>
    <submittedName>
        <fullName evidence="1">Uncharacterized protein</fullName>
    </submittedName>
</protein>
<gene>
    <name evidence="1" type="ORF">CTAM01_08886</name>
</gene>
<evidence type="ECO:0000313" key="1">
    <source>
        <dbReference type="EMBL" id="KAK1494532.1"/>
    </source>
</evidence>
<dbReference type="RefSeq" id="XP_060380346.1">
    <property type="nucleotide sequence ID" value="XM_060524906.1"/>
</dbReference>
<dbReference type="GeneID" id="85409144"/>
<accession>A0ABQ9R526</accession>
<organism evidence="1 2">
    <name type="scientific">Colletotrichum tamarilloi</name>
    <dbReference type="NCBI Taxonomy" id="1209934"/>
    <lineage>
        <taxon>Eukaryota</taxon>
        <taxon>Fungi</taxon>
        <taxon>Dikarya</taxon>
        <taxon>Ascomycota</taxon>
        <taxon>Pezizomycotina</taxon>
        <taxon>Sordariomycetes</taxon>
        <taxon>Hypocreomycetidae</taxon>
        <taxon>Glomerellales</taxon>
        <taxon>Glomerellaceae</taxon>
        <taxon>Colletotrichum</taxon>
        <taxon>Colletotrichum acutatum species complex</taxon>
    </lineage>
</organism>
<reference evidence="1 2" key="1">
    <citation type="submission" date="2016-10" db="EMBL/GenBank/DDBJ databases">
        <title>The genome sequence of Colletotrichum fioriniae PJ7.</title>
        <authorList>
            <person name="Baroncelli R."/>
        </authorList>
    </citation>
    <scope>NUCLEOTIDE SEQUENCE [LARGE SCALE GENOMIC DNA]</scope>
    <source>
        <strain evidence="1 2">Tom-12</strain>
    </source>
</reference>
<dbReference type="EMBL" id="MLFU01000033">
    <property type="protein sequence ID" value="KAK1494532.1"/>
    <property type="molecule type" value="Genomic_DNA"/>
</dbReference>
<sequence length="262" mass="29254">MAGNVYRVRSTEYLYPEGGEYRGKKNGIWKRTKIYAQPDKSILSSMTRTVLHCHRLIRSIPPPPTLPCPSHLNLSSPSTFPFTSSLAPRPLLSSRPSTPRYNIHPTPPKLFSPLSPSRTLSVLARLSRPGSKTLSALTNQKRSLRYPPSATSVVVENAPAQQGVLVEPIVWQFLQNFALHWMTRTKVAGQPQLLFISATPRPPVWHALQLPPWSPRLLFSLSVISIRDNTLMLPFFKNTPSESLVTRCPRGSTSVSLGFHVC</sequence>
<proteinExistence type="predicted"/>
<name>A0ABQ9R526_9PEZI</name>
<comment type="caution">
    <text evidence="1">The sequence shown here is derived from an EMBL/GenBank/DDBJ whole genome shotgun (WGS) entry which is preliminary data.</text>
</comment>
<keyword evidence="2" id="KW-1185">Reference proteome</keyword>
<dbReference type="Proteomes" id="UP001227543">
    <property type="component" value="Unassembled WGS sequence"/>
</dbReference>